<dbReference type="GO" id="GO:0006355">
    <property type="term" value="P:regulation of DNA-templated transcription"/>
    <property type="evidence" value="ECO:0007669"/>
    <property type="project" value="InterPro"/>
</dbReference>
<feature type="transmembrane region" description="Helical" evidence="4">
    <location>
        <begin position="308"/>
        <end position="328"/>
    </location>
</feature>
<dbReference type="GO" id="GO:0003677">
    <property type="term" value="F:DNA binding"/>
    <property type="evidence" value="ECO:0007669"/>
    <property type="project" value="UniProtKB-KW"/>
</dbReference>
<dbReference type="SUPFAM" id="SSF103473">
    <property type="entry name" value="MFS general substrate transporter"/>
    <property type="match status" value="1"/>
</dbReference>
<dbReference type="InterPro" id="IPR016032">
    <property type="entry name" value="Sig_transdc_resp-reg_C-effctor"/>
</dbReference>
<feature type="transmembrane region" description="Helical" evidence="4">
    <location>
        <begin position="149"/>
        <end position="169"/>
    </location>
</feature>
<dbReference type="RefSeq" id="WP_114534053.1">
    <property type="nucleotide sequence ID" value="NZ_JADNER010000031.1"/>
</dbReference>
<name>A0A369MDI7_EGGLN</name>
<keyword evidence="4" id="KW-0472">Membrane</keyword>
<comment type="caution">
    <text evidence="6">The sequence shown here is derived from an EMBL/GenBank/DDBJ whole genome shotgun (WGS) entry which is preliminary data.</text>
</comment>
<dbReference type="SUPFAM" id="SSF46894">
    <property type="entry name" value="C-terminal effector domain of the bipartite response regulators"/>
    <property type="match status" value="1"/>
</dbReference>
<dbReference type="Gene3D" id="1.10.10.10">
    <property type="entry name" value="Winged helix-like DNA-binding domain superfamily/Winged helix DNA-binding domain"/>
    <property type="match status" value="1"/>
</dbReference>
<feature type="transmembrane region" description="Helical" evidence="4">
    <location>
        <begin position="282"/>
        <end position="302"/>
    </location>
</feature>
<dbReference type="PANTHER" id="PTHR44688:SF16">
    <property type="entry name" value="DNA-BINDING TRANSCRIPTIONAL ACTIVATOR DEVR_DOSR"/>
    <property type="match status" value="1"/>
</dbReference>
<organism evidence="6 7">
    <name type="scientific">Eggerthella lenta</name>
    <name type="common">Eubacterium lentum</name>
    <dbReference type="NCBI Taxonomy" id="84112"/>
    <lineage>
        <taxon>Bacteria</taxon>
        <taxon>Bacillati</taxon>
        <taxon>Actinomycetota</taxon>
        <taxon>Coriobacteriia</taxon>
        <taxon>Eggerthellales</taxon>
        <taxon>Eggerthellaceae</taxon>
        <taxon>Eggerthella</taxon>
    </lineage>
</organism>
<feature type="transmembrane region" description="Helical" evidence="4">
    <location>
        <begin position="89"/>
        <end position="109"/>
    </location>
</feature>
<dbReference type="Proteomes" id="UP000253970">
    <property type="component" value="Unassembled WGS sequence"/>
</dbReference>
<keyword evidence="4" id="KW-0812">Transmembrane</keyword>
<feature type="transmembrane region" description="Helical" evidence="4">
    <location>
        <begin position="214"/>
        <end position="237"/>
    </location>
</feature>
<accession>A0A369MDI7</accession>
<evidence type="ECO:0000256" key="4">
    <source>
        <dbReference type="SAM" id="Phobius"/>
    </source>
</evidence>
<dbReference type="PANTHER" id="PTHR44688">
    <property type="entry name" value="DNA-BINDING TRANSCRIPTIONAL ACTIVATOR DEVR_DOSR"/>
    <property type="match status" value="1"/>
</dbReference>
<evidence type="ECO:0000256" key="3">
    <source>
        <dbReference type="ARBA" id="ARBA00023163"/>
    </source>
</evidence>
<reference evidence="6 7" key="1">
    <citation type="journal article" date="2018" name="Elife">
        <title>Discovery and characterization of a prevalent human gut bacterial enzyme sufficient for the inactivation of a family of plant toxins.</title>
        <authorList>
            <person name="Koppel N."/>
            <person name="Bisanz J.E."/>
            <person name="Pandelia M.E."/>
            <person name="Turnbaugh P.J."/>
            <person name="Balskus E.P."/>
        </authorList>
    </citation>
    <scope>NUCLEOTIDE SEQUENCE [LARGE SCALE GENOMIC DNA]</scope>
    <source>
        <strain evidence="6 7">W1 BHI 6</strain>
    </source>
</reference>
<dbReference type="InterPro" id="IPR036388">
    <property type="entry name" value="WH-like_DNA-bd_sf"/>
</dbReference>
<feature type="transmembrane region" description="Helical" evidence="4">
    <location>
        <begin position="175"/>
        <end position="193"/>
    </location>
</feature>
<sequence length="534" mass="58215">MSTRIAVARDRRSMRMVWKTLRFRHVGLAFFWACSMLTFRSSILLQGPANTPELETLVVLVSFIANMTTLFAIAALMERDPHTFDRLPGWLFCAFIMAGLVVIDVAGRLGSDATMMALLVGGSVLTGVGYGYYWGSWAEYLGRMHPSRTSFYVPMAFLLTAALFLVISLSAEYESAPPLLLMLPLPVLSLVCLRRCHAEVPDGRYARTVDSKRYLTALASLVTLIVASLVLSLLFGLVWEMTVLSVGSVNEAHQAPLVANLVVAVCLIGLVLYAHKRLDLALAYRVIVPVIVILFAVLPFFWETSPVVLNAVMSACYGTFDVIIWYMVVSASYDFAVSGFVIGALVRGLSILARLLGIGIGYLLMLVPGSPSLLIVGISVGAVYVLAMLGLFYRTRRKGMPIVVEDEPIEKKAAAPATNAPPAEPANAPAAVIAPVVQAAEAPAASIAPAAPETRPDDAPLSEEAVFEQIAEDFSLTRREAELLPFIARGRSARVIADALFVSENTIRTHTRRILEKTDLHSKQQVIDLIEKYR</sequence>
<feature type="domain" description="HTH luxR-type" evidence="5">
    <location>
        <begin position="469"/>
        <end position="534"/>
    </location>
</feature>
<feature type="transmembrane region" description="Helical" evidence="4">
    <location>
        <begin position="257"/>
        <end position="275"/>
    </location>
</feature>
<evidence type="ECO:0000313" key="7">
    <source>
        <dbReference type="Proteomes" id="UP000253970"/>
    </source>
</evidence>
<keyword evidence="3" id="KW-0804">Transcription</keyword>
<keyword evidence="1" id="KW-0805">Transcription regulation</keyword>
<evidence type="ECO:0000313" key="6">
    <source>
        <dbReference type="EMBL" id="RDB69533.1"/>
    </source>
</evidence>
<feature type="transmembrane region" description="Helical" evidence="4">
    <location>
        <begin position="340"/>
        <end position="367"/>
    </location>
</feature>
<dbReference type="PRINTS" id="PR00038">
    <property type="entry name" value="HTHLUXR"/>
</dbReference>
<gene>
    <name evidence="6" type="ORF">C1875_09320</name>
</gene>
<dbReference type="InterPro" id="IPR000792">
    <property type="entry name" value="Tscrpt_reg_LuxR_C"/>
</dbReference>
<dbReference type="Pfam" id="PF00196">
    <property type="entry name" value="GerE"/>
    <property type="match status" value="1"/>
</dbReference>
<feature type="transmembrane region" description="Helical" evidence="4">
    <location>
        <begin position="57"/>
        <end position="77"/>
    </location>
</feature>
<evidence type="ECO:0000259" key="5">
    <source>
        <dbReference type="PROSITE" id="PS50043"/>
    </source>
</evidence>
<dbReference type="PROSITE" id="PS50043">
    <property type="entry name" value="HTH_LUXR_2"/>
    <property type="match status" value="1"/>
</dbReference>
<dbReference type="AlphaFoldDB" id="A0A369MDI7"/>
<feature type="transmembrane region" description="Helical" evidence="4">
    <location>
        <begin position="373"/>
        <end position="393"/>
    </location>
</feature>
<dbReference type="PROSITE" id="PS00622">
    <property type="entry name" value="HTH_LUXR_1"/>
    <property type="match status" value="1"/>
</dbReference>
<protein>
    <submittedName>
        <fullName evidence="6">LuxR family transcriptional regulator</fullName>
    </submittedName>
</protein>
<evidence type="ECO:0000256" key="2">
    <source>
        <dbReference type="ARBA" id="ARBA00023125"/>
    </source>
</evidence>
<keyword evidence="4" id="KW-1133">Transmembrane helix</keyword>
<dbReference type="SMART" id="SM00421">
    <property type="entry name" value="HTH_LUXR"/>
    <property type="match status" value="1"/>
</dbReference>
<feature type="transmembrane region" description="Helical" evidence="4">
    <location>
        <begin position="115"/>
        <end position="137"/>
    </location>
</feature>
<dbReference type="InterPro" id="IPR036259">
    <property type="entry name" value="MFS_trans_sf"/>
</dbReference>
<keyword evidence="2" id="KW-0238">DNA-binding</keyword>
<evidence type="ECO:0000256" key="1">
    <source>
        <dbReference type="ARBA" id="ARBA00023015"/>
    </source>
</evidence>
<dbReference type="EMBL" id="PPTU01000013">
    <property type="protein sequence ID" value="RDB69533.1"/>
    <property type="molecule type" value="Genomic_DNA"/>
</dbReference>
<dbReference type="CDD" id="cd06170">
    <property type="entry name" value="LuxR_C_like"/>
    <property type="match status" value="1"/>
</dbReference>
<proteinExistence type="predicted"/>